<accession>A0A9N9WHZ4</accession>
<reference evidence="1" key="1">
    <citation type="submission" date="2021-12" db="EMBL/GenBank/DDBJ databases">
        <authorList>
            <person name="King R."/>
        </authorList>
    </citation>
    <scope>NUCLEOTIDE SEQUENCE</scope>
</reference>
<keyword evidence="2" id="KW-1185">Reference proteome</keyword>
<dbReference type="EMBL" id="OU893334">
    <property type="protein sequence ID" value="CAG9791559.1"/>
    <property type="molecule type" value="Genomic_DNA"/>
</dbReference>
<dbReference type="AlphaFoldDB" id="A0A9N9WHZ4"/>
<dbReference type="GO" id="GO:0005794">
    <property type="term" value="C:Golgi apparatus"/>
    <property type="evidence" value="ECO:0007669"/>
    <property type="project" value="TreeGrafter"/>
</dbReference>
<sequence length="282" mass="32070">MCILFIYVGLNDDEGDYSLVIASNRDEYYDRPAQEITQWVEDPEVFGGRDLQPGSGGGTWLAISPSRRKIGILLNLPSDQKDNKSAQSRGKIVADYVKSKTVTRDYIDAMKSYIMQCNGFVFVTAEFGDQTSVKQYAKITTYSNTSDKLAIHTQKYLGFGNCLPENPLCKVENGKSKLHDICSRLNKIDQKKELVEELLSLLRSEERHLPDFQLEKRSPVGYKYLSSIFVSMPEIRYGTRTHTLILVTKTGHIDIIEVNLESPVDTVNPKWITREHQFDLGF</sequence>
<dbReference type="GO" id="GO:0009306">
    <property type="term" value="P:protein secretion"/>
    <property type="evidence" value="ECO:0007669"/>
    <property type="project" value="TreeGrafter"/>
</dbReference>
<protein>
    <submittedName>
        <fullName evidence="1">Uncharacterized protein</fullName>
    </submittedName>
</protein>
<organism evidence="1 2">
    <name type="scientific">Diatraea saccharalis</name>
    <name type="common">sugarcane borer</name>
    <dbReference type="NCBI Taxonomy" id="40085"/>
    <lineage>
        <taxon>Eukaryota</taxon>
        <taxon>Metazoa</taxon>
        <taxon>Ecdysozoa</taxon>
        <taxon>Arthropoda</taxon>
        <taxon>Hexapoda</taxon>
        <taxon>Insecta</taxon>
        <taxon>Pterygota</taxon>
        <taxon>Neoptera</taxon>
        <taxon>Endopterygota</taxon>
        <taxon>Lepidoptera</taxon>
        <taxon>Glossata</taxon>
        <taxon>Ditrysia</taxon>
        <taxon>Pyraloidea</taxon>
        <taxon>Crambidae</taxon>
        <taxon>Crambinae</taxon>
        <taxon>Diatraea</taxon>
    </lineage>
</organism>
<evidence type="ECO:0000313" key="2">
    <source>
        <dbReference type="Proteomes" id="UP001153714"/>
    </source>
</evidence>
<name>A0A9N9WHZ4_9NEOP</name>
<reference evidence="1" key="2">
    <citation type="submission" date="2022-10" db="EMBL/GenBank/DDBJ databases">
        <authorList>
            <consortium name="ENA_rothamsted_submissions"/>
            <consortium name="culmorum"/>
            <person name="King R."/>
        </authorList>
    </citation>
    <scope>NUCLEOTIDE SEQUENCE</scope>
</reference>
<dbReference type="PANTHER" id="PTHR17985">
    <property type="entry name" value="SER/THR-RICH PROTEIN T10 IN DGCR REGION"/>
    <property type="match status" value="1"/>
</dbReference>
<dbReference type="PANTHER" id="PTHR17985:SF8">
    <property type="entry name" value="TRANSPORT AND GOLGI ORGANIZATION PROTEIN 2 HOMOLOG"/>
    <property type="match status" value="1"/>
</dbReference>
<gene>
    <name evidence="1" type="ORF">DIATSA_LOCUS9167</name>
</gene>
<dbReference type="GO" id="GO:0007030">
    <property type="term" value="P:Golgi organization"/>
    <property type="evidence" value="ECO:0007669"/>
    <property type="project" value="TreeGrafter"/>
</dbReference>
<dbReference type="InterPro" id="IPR008551">
    <property type="entry name" value="TANGO2"/>
</dbReference>
<evidence type="ECO:0000313" key="1">
    <source>
        <dbReference type="EMBL" id="CAG9791559.1"/>
    </source>
</evidence>
<proteinExistence type="predicted"/>
<dbReference type="OrthoDB" id="191601at2759"/>
<dbReference type="Pfam" id="PF05742">
    <property type="entry name" value="TANGO2"/>
    <property type="match status" value="1"/>
</dbReference>
<dbReference type="Proteomes" id="UP001153714">
    <property type="component" value="Chromosome 3"/>
</dbReference>